<feature type="domain" description="Pua-like" evidence="1">
    <location>
        <begin position="14"/>
        <end position="176"/>
    </location>
</feature>
<reference evidence="2" key="1">
    <citation type="submission" date="2022-11" db="EMBL/GenBank/DDBJ databases">
        <title>Hoeflea poritis sp. nov., isolated from scleractinian coral Porites lutea.</title>
        <authorList>
            <person name="Zhang G."/>
            <person name="Wei Q."/>
            <person name="Cai L."/>
        </authorList>
    </citation>
    <scope>NUCLEOTIDE SEQUENCE</scope>
    <source>
        <strain evidence="2">E7-10</strain>
    </source>
</reference>
<organism evidence="2 3">
    <name type="scientific">Hoeflea poritis</name>
    <dbReference type="NCBI Taxonomy" id="2993659"/>
    <lineage>
        <taxon>Bacteria</taxon>
        <taxon>Pseudomonadati</taxon>
        <taxon>Pseudomonadota</taxon>
        <taxon>Alphaproteobacteria</taxon>
        <taxon>Hyphomicrobiales</taxon>
        <taxon>Rhizobiaceae</taxon>
        <taxon>Hoeflea</taxon>
    </lineage>
</organism>
<dbReference type="EMBL" id="JAPJZH010000004">
    <property type="protein sequence ID" value="MDA4845251.1"/>
    <property type="molecule type" value="Genomic_DNA"/>
</dbReference>
<dbReference type="InterPro" id="IPR057406">
    <property type="entry name" value="Pua-like_dom"/>
</dbReference>
<evidence type="ECO:0000313" key="3">
    <source>
        <dbReference type="Proteomes" id="UP001148313"/>
    </source>
</evidence>
<name>A0ABT4VKK6_9HYPH</name>
<proteinExistence type="predicted"/>
<accession>A0ABT4VKK6</accession>
<keyword evidence="3" id="KW-1185">Reference proteome</keyword>
<gene>
    <name evidence="2" type="ORF">OOZ53_07815</name>
</gene>
<sequence>MANKKSVDSDRTTILLRFRDMVTEPRGNIAEHARLIDEYGFAWWGWWARNQELAPKSILSSIFNGTGKEIDLILFDTGLMECYKTRCSKVVVAPGDEGIGSPDFRATPHYYVRGRYPAWFRLHNSIAAIECTSFKVMSRPTLPSAGSEKYKKDTTISLDMLRDERPTLWLVQYEQSNA</sequence>
<comment type="caution">
    <text evidence="2">The sequence shown here is derived from an EMBL/GenBank/DDBJ whole genome shotgun (WGS) entry which is preliminary data.</text>
</comment>
<evidence type="ECO:0000259" key="1">
    <source>
        <dbReference type="Pfam" id="PF24405"/>
    </source>
</evidence>
<dbReference type="Pfam" id="PF24405">
    <property type="entry name" value="Pua-like"/>
    <property type="match status" value="1"/>
</dbReference>
<evidence type="ECO:0000313" key="2">
    <source>
        <dbReference type="EMBL" id="MDA4845251.1"/>
    </source>
</evidence>
<dbReference type="RefSeq" id="WP_271088857.1">
    <property type="nucleotide sequence ID" value="NZ_JAPJZH010000004.1"/>
</dbReference>
<protein>
    <recommendedName>
        <fullName evidence="1">Pua-like domain-containing protein</fullName>
    </recommendedName>
</protein>
<dbReference type="Proteomes" id="UP001148313">
    <property type="component" value="Unassembled WGS sequence"/>
</dbReference>